<accession>A0A699IRQ4</accession>
<evidence type="ECO:0000256" key="1">
    <source>
        <dbReference type="SAM" id="MobiDB-lite"/>
    </source>
</evidence>
<protein>
    <recommendedName>
        <fullName evidence="3">Retrovirus-related Pol polyprotein from transposon TNT 1-94</fullName>
    </recommendedName>
</protein>
<sequence>KLSLDLQTNIRNIYMSFGTLLELIRTQSLANVVNIDYAELIWEDIITKLNKKTKEKVFPYTSLQCSPLTLKKNQPEAPPFIDHILTICNANVPVEHKAPNTSSYTRKKDFKGKNPGAKSGHMKQPTSSKHHPWFNIKATKGGSSKAPTGSKTIHLVKETQSSSALDTNSSQPLESTLVQTKFASEGLETVLIKPATGKGASHIEQEVEEEFNTSLDLFGSDDANKKIKLEDLSKLVQNMEANFMDIDSPDDEPIIVVNESKEEADKTKDIHATSYLQNKDTSVPKPSSLSSLQTELKELPTKFSELTREIKELKKHVHDLEIELPGDLKEIPNKLETFTSTVESLTT</sequence>
<comment type="caution">
    <text evidence="2">The sequence shown here is derived from an EMBL/GenBank/DDBJ whole genome shotgun (WGS) entry which is preliminary data.</text>
</comment>
<feature type="non-terminal residue" evidence="2">
    <location>
        <position position="1"/>
    </location>
</feature>
<dbReference type="EMBL" id="BKCJ010328474">
    <property type="protein sequence ID" value="GEZ82379.1"/>
    <property type="molecule type" value="Genomic_DNA"/>
</dbReference>
<evidence type="ECO:0008006" key="3">
    <source>
        <dbReference type="Google" id="ProtNLM"/>
    </source>
</evidence>
<organism evidence="2">
    <name type="scientific">Tanacetum cinerariifolium</name>
    <name type="common">Dalmatian daisy</name>
    <name type="synonym">Chrysanthemum cinerariifolium</name>
    <dbReference type="NCBI Taxonomy" id="118510"/>
    <lineage>
        <taxon>Eukaryota</taxon>
        <taxon>Viridiplantae</taxon>
        <taxon>Streptophyta</taxon>
        <taxon>Embryophyta</taxon>
        <taxon>Tracheophyta</taxon>
        <taxon>Spermatophyta</taxon>
        <taxon>Magnoliopsida</taxon>
        <taxon>eudicotyledons</taxon>
        <taxon>Gunneridae</taxon>
        <taxon>Pentapetalae</taxon>
        <taxon>asterids</taxon>
        <taxon>campanulids</taxon>
        <taxon>Asterales</taxon>
        <taxon>Asteraceae</taxon>
        <taxon>Asteroideae</taxon>
        <taxon>Anthemideae</taxon>
        <taxon>Anthemidinae</taxon>
        <taxon>Tanacetum</taxon>
    </lineage>
</organism>
<dbReference type="AlphaFoldDB" id="A0A699IRQ4"/>
<reference evidence="2" key="1">
    <citation type="journal article" date="2019" name="Sci. Rep.">
        <title>Draft genome of Tanacetum cinerariifolium, the natural source of mosquito coil.</title>
        <authorList>
            <person name="Yamashiro T."/>
            <person name="Shiraishi A."/>
            <person name="Satake H."/>
            <person name="Nakayama K."/>
        </authorList>
    </citation>
    <scope>NUCLEOTIDE SEQUENCE</scope>
</reference>
<gene>
    <name evidence="2" type="ORF">Tci_554352</name>
</gene>
<name>A0A699IRQ4_TANCI</name>
<proteinExistence type="predicted"/>
<feature type="region of interest" description="Disordered" evidence="1">
    <location>
        <begin position="98"/>
        <end position="149"/>
    </location>
</feature>
<evidence type="ECO:0000313" key="2">
    <source>
        <dbReference type="EMBL" id="GEZ82379.1"/>
    </source>
</evidence>